<accession>A0A4R5XSJ1</accession>
<evidence type="ECO:0000313" key="2">
    <source>
        <dbReference type="Proteomes" id="UP000294621"/>
    </source>
</evidence>
<dbReference type="Proteomes" id="UP000294621">
    <property type="component" value="Unassembled WGS sequence"/>
</dbReference>
<dbReference type="RefSeq" id="WP_133351245.1">
    <property type="nucleotide sequence ID" value="NZ_SMZQ01000010.1"/>
</dbReference>
<reference evidence="1 2" key="1">
    <citation type="submission" date="2019-03" db="EMBL/GenBank/DDBJ databases">
        <title>Genome Sequencing and Assembly of Various Microbes Isolated from Partially Reclaimed Soil and Acid Mine Drainage (AMD) Site.</title>
        <authorList>
            <person name="Steinbock B."/>
            <person name="Bechtold R."/>
            <person name="Sevigny J.L."/>
            <person name="Thomas D."/>
            <person name="Cuthill L.R."/>
            <person name="Aveiro Johannsen E.J."/>
            <person name="Thomas K."/>
            <person name="Ghosh A."/>
        </authorList>
    </citation>
    <scope>NUCLEOTIDE SEQUENCE [LARGE SCALE GENOMIC DNA]</scope>
    <source>
        <strain evidence="1 2">S-A1</strain>
    </source>
</reference>
<dbReference type="AlphaFoldDB" id="A0A4R5XSJ1"/>
<sequence length="93" mass="10416">MGDTVTVSYALTNTTDQRLELEYTFVGVAGHADDHRDTEDMNEGKVVEPGVTVNAQGRVLIDSAGSWTNWPCYVLPGERFCSDRWQEFFVLAE</sequence>
<proteinExistence type="predicted"/>
<protein>
    <submittedName>
        <fullName evidence="1">Uncharacterized protein</fullName>
    </submittedName>
</protein>
<organism evidence="1 2">
    <name type="scientific">Arthrobacter nitrophenolicus</name>
    <dbReference type="NCBI Taxonomy" id="683150"/>
    <lineage>
        <taxon>Bacteria</taxon>
        <taxon>Bacillati</taxon>
        <taxon>Actinomycetota</taxon>
        <taxon>Actinomycetes</taxon>
        <taxon>Micrococcales</taxon>
        <taxon>Micrococcaceae</taxon>
        <taxon>Arthrobacter</taxon>
    </lineage>
</organism>
<dbReference type="EMBL" id="SMZQ01000010">
    <property type="protein sequence ID" value="TDL33727.1"/>
    <property type="molecule type" value="Genomic_DNA"/>
</dbReference>
<evidence type="ECO:0000313" key="1">
    <source>
        <dbReference type="EMBL" id="TDL33727.1"/>
    </source>
</evidence>
<gene>
    <name evidence="1" type="ORF">E2R57_17655</name>
</gene>
<comment type="caution">
    <text evidence="1">The sequence shown here is derived from an EMBL/GenBank/DDBJ whole genome shotgun (WGS) entry which is preliminary data.</text>
</comment>
<name>A0A4R5XSJ1_9MICC</name>
<dbReference type="OrthoDB" id="3654490at2"/>